<dbReference type="InterPro" id="IPR029058">
    <property type="entry name" value="AB_hydrolase_fold"/>
</dbReference>
<name>A0ABP3YAN7_9BACT</name>
<protein>
    <recommendedName>
        <fullName evidence="2">BD-FAE-like domain-containing protein</fullName>
    </recommendedName>
</protein>
<proteinExistence type="predicted"/>
<comment type="caution">
    <text evidence="3">The sequence shown here is derived from an EMBL/GenBank/DDBJ whole genome shotgun (WGS) entry which is preliminary data.</text>
</comment>
<reference evidence="4" key="1">
    <citation type="journal article" date="2019" name="Int. J. Syst. Evol. Microbiol.">
        <title>The Global Catalogue of Microorganisms (GCM) 10K type strain sequencing project: providing services to taxonomists for standard genome sequencing and annotation.</title>
        <authorList>
            <consortium name="The Broad Institute Genomics Platform"/>
            <consortium name="The Broad Institute Genome Sequencing Center for Infectious Disease"/>
            <person name="Wu L."/>
            <person name="Ma J."/>
        </authorList>
    </citation>
    <scope>NUCLEOTIDE SEQUENCE [LARGE SCALE GENOMIC DNA]</scope>
    <source>
        <strain evidence="4">JCM 16112</strain>
    </source>
</reference>
<keyword evidence="1" id="KW-0378">Hydrolase</keyword>
<dbReference type="SUPFAM" id="SSF53474">
    <property type="entry name" value="alpha/beta-Hydrolases"/>
    <property type="match status" value="1"/>
</dbReference>
<dbReference type="InterPro" id="IPR050300">
    <property type="entry name" value="GDXG_lipolytic_enzyme"/>
</dbReference>
<dbReference type="Pfam" id="PF20434">
    <property type="entry name" value="BD-FAE"/>
    <property type="match status" value="1"/>
</dbReference>
<dbReference type="PANTHER" id="PTHR48081:SF13">
    <property type="entry name" value="ALPHA_BETA HYDROLASE"/>
    <property type="match status" value="1"/>
</dbReference>
<dbReference type="InterPro" id="IPR049492">
    <property type="entry name" value="BD-FAE-like_dom"/>
</dbReference>
<dbReference type="EMBL" id="BAAAFI010000002">
    <property type="protein sequence ID" value="GAA0877611.1"/>
    <property type="molecule type" value="Genomic_DNA"/>
</dbReference>
<feature type="domain" description="BD-FAE-like" evidence="2">
    <location>
        <begin position="47"/>
        <end position="243"/>
    </location>
</feature>
<dbReference type="RefSeq" id="WP_343848305.1">
    <property type="nucleotide sequence ID" value="NZ_BAAAFI010000002.1"/>
</dbReference>
<gene>
    <name evidence="3" type="ORF">GCM10009119_05790</name>
</gene>
<evidence type="ECO:0000256" key="1">
    <source>
        <dbReference type="ARBA" id="ARBA00022801"/>
    </source>
</evidence>
<accession>A0ABP3YAN7</accession>
<organism evidence="3 4">
    <name type="scientific">Algoriphagus jejuensis</name>
    <dbReference type="NCBI Taxonomy" id="419934"/>
    <lineage>
        <taxon>Bacteria</taxon>
        <taxon>Pseudomonadati</taxon>
        <taxon>Bacteroidota</taxon>
        <taxon>Cytophagia</taxon>
        <taxon>Cytophagales</taxon>
        <taxon>Cyclobacteriaceae</taxon>
        <taxon>Algoriphagus</taxon>
    </lineage>
</organism>
<evidence type="ECO:0000313" key="3">
    <source>
        <dbReference type="EMBL" id="GAA0877611.1"/>
    </source>
</evidence>
<keyword evidence="4" id="KW-1185">Reference proteome</keyword>
<sequence>MKLSPISYLFLFASLILFSCGEDSEPKILAPLQILDQSYGTHLQQNMDVYLPAGRSPEKTPLLIYLHGGGWIDGDKSEFLQFKPLIEQEFPHYAFISLNYRLFDFVSESNGIVEQEQDVIAAFDYIESQLADWNISDEMVISGASAGGHLALLHAYKNNSSDLKAAVAFFPPTDLASLYGFNNLTSIGLAALLGGTPETKPSAYHDTSPINFVDALDVPTIFFHGDLDQVVPISQSHLLKNELQSENVRHQFTSVPGQGHGFTAAAYTESLRQAKNFIGEF</sequence>
<evidence type="ECO:0000313" key="4">
    <source>
        <dbReference type="Proteomes" id="UP001500469"/>
    </source>
</evidence>
<dbReference type="Gene3D" id="3.40.50.1820">
    <property type="entry name" value="alpha/beta hydrolase"/>
    <property type="match status" value="1"/>
</dbReference>
<dbReference type="Proteomes" id="UP001500469">
    <property type="component" value="Unassembled WGS sequence"/>
</dbReference>
<dbReference type="PANTHER" id="PTHR48081">
    <property type="entry name" value="AB HYDROLASE SUPERFAMILY PROTEIN C4A8.06C"/>
    <property type="match status" value="1"/>
</dbReference>
<dbReference type="PROSITE" id="PS51257">
    <property type="entry name" value="PROKAR_LIPOPROTEIN"/>
    <property type="match status" value="1"/>
</dbReference>
<evidence type="ECO:0000259" key="2">
    <source>
        <dbReference type="Pfam" id="PF20434"/>
    </source>
</evidence>